<dbReference type="SUPFAM" id="SSF50475">
    <property type="entry name" value="FMN-binding split barrel"/>
    <property type="match status" value="1"/>
</dbReference>
<dbReference type="InterPro" id="IPR012349">
    <property type="entry name" value="Split_barrel_FMN-bd"/>
</dbReference>
<dbReference type="Gene3D" id="2.30.110.10">
    <property type="entry name" value="Electron Transport, Fmn-binding Protein, Chain A"/>
    <property type="match status" value="1"/>
</dbReference>
<dbReference type="InterPro" id="IPR011576">
    <property type="entry name" value="Pyridox_Oxase_N"/>
</dbReference>
<reference evidence="3" key="1">
    <citation type="submission" date="2024-06" db="EMBL/GenBank/DDBJ databases">
        <title>Multi-omics analyses provide insights into the biosynthesis of the anticancer antibiotic pleurotin in Hohenbuehelia grisea.</title>
        <authorList>
            <person name="Weaver J.A."/>
            <person name="Alberti F."/>
        </authorList>
    </citation>
    <scope>NUCLEOTIDE SEQUENCE [LARGE SCALE GENOMIC DNA]</scope>
    <source>
        <strain evidence="3">T-177</strain>
    </source>
</reference>
<dbReference type="Proteomes" id="UP001556367">
    <property type="component" value="Unassembled WGS sequence"/>
</dbReference>
<sequence length="269" mass="30079">MVEFFESIPEHLIKWILKQQVFWVATAPLTADGHINLSPKGVEGSFNIINANRVWYEDLSGSGAETIAHIRENGRITVLFNAFEGPPRIARLFGRGTIHEFGTPEYDSYIPPETRKPGSRAVILIDVFKVSTSCGYAVPFYKFTGHRSQLLELNARKEGLDRSAEEAAEASGDPSSVQRAERSLKRYWAEKNKYSLDGLPELISAADSPKRFEECKTIFKKDDITQPRDGVNAAQFLKSFVDSKVLVGFFLGMLVTTVYVNKLARVTAV</sequence>
<dbReference type="EMBL" id="JASNQZ010000003">
    <property type="protein sequence ID" value="KAL0959270.1"/>
    <property type="molecule type" value="Genomic_DNA"/>
</dbReference>
<organism evidence="2 3">
    <name type="scientific">Hohenbuehelia grisea</name>
    <dbReference type="NCBI Taxonomy" id="104357"/>
    <lineage>
        <taxon>Eukaryota</taxon>
        <taxon>Fungi</taxon>
        <taxon>Dikarya</taxon>
        <taxon>Basidiomycota</taxon>
        <taxon>Agaricomycotina</taxon>
        <taxon>Agaricomycetes</taxon>
        <taxon>Agaricomycetidae</taxon>
        <taxon>Agaricales</taxon>
        <taxon>Pleurotineae</taxon>
        <taxon>Pleurotaceae</taxon>
        <taxon>Hohenbuehelia</taxon>
    </lineage>
</organism>
<evidence type="ECO:0000259" key="1">
    <source>
        <dbReference type="Pfam" id="PF01243"/>
    </source>
</evidence>
<protein>
    <recommendedName>
        <fullName evidence="1">Pyridoxamine 5'-phosphate oxidase N-terminal domain-containing protein</fullName>
    </recommendedName>
</protein>
<dbReference type="Pfam" id="PF01243">
    <property type="entry name" value="PNPOx_N"/>
    <property type="match status" value="1"/>
</dbReference>
<gene>
    <name evidence="2" type="ORF">HGRIS_014541</name>
</gene>
<comment type="caution">
    <text evidence="2">The sequence shown here is derived from an EMBL/GenBank/DDBJ whole genome shotgun (WGS) entry which is preliminary data.</text>
</comment>
<proteinExistence type="predicted"/>
<name>A0ABR3JTR6_9AGAR</name>
<keyword evidence="3" id="KW-1185">Reference proteome</keyword>
<dbReference type="PANTHER" id="PTHR39336">
    <property type="entry name" value="PYRIDOXAMINE PHOSPHATE OXIDASE FAMILY PROTEIN (AFU_ORTHOLOGUE AFUA_6G11440)"/>
    <property type="match status" value="1"/>
</dbReference>
<dbReference type="PANTHER" id="PTHR39336:SF3">
    <property type="entry name" value="PYRIDOXAMINE PHOSPHATE OXIDASE"/>
    <property type="match status" value="1"/>
</dbReference>
<evidence type="ECO:0000313" key="2">
    <source>
        <dbReference type="EMBL" id="KAL0959270.1"/>
    </source>
</evidence>
<feature type="domain" description="Pyridoxamine 5'-phosphate oxidase N-terminal" evidence="1">
    <location>
        <begin position="10"/>
        <end position="133"/>
    </location>
</feature>
<evidence type="ECO:0000313" key="3">
    <source>
        <dbReference type="Proteomes" id="UP001556367"/>
    </source>
</evidence>
<accession>A0ABR3JTR6</accession>